<evidence type="ECO:0000259" key="7">
    <source>
        <dbReference type="PROSITE" id="PS50888"/>
    </source>
</evidence>
<dbReference type="GeneID" id="111128876"/>
<evidence type="ECO:0000313" key="9">
    <source>
        <dbReference type="RefSeq" id="XP_022330506.1"/>
    </source>
</evidence>
<organism evidence="8 9">
    <name type="scientific">Crassostrea virginica</name>
    <name type="common">Eastern oyster</name>
    <dbReference type="NCBI Taxonomy" id="6565"/>
    <lineage>
        <taxon>Eukaryota</taxon>
        <taxon>Metazoa</taxon>
        <taxon>Spiralia</taxon>
        <taxon>Lophotrochozoa</taxon>
        <taxon>Mollusca</taxon>
        <taxon>Bivalvia</taxon>
        <taxon>Autobranchia</taxon>
        <taxon>Pteriomorphia</taxon>
        <taxon>Ostreida</taxon>
        <taxon>Ostreoidea</taxon>
        <taxon>Ostreidae</taxon>
        <taxon>Crassostrea</taxon>
    </lineage>
</organism>
<dbReference type="PANTHER" id="PTHR45776">
    <property type="entry name" value="MIP04163P"/>
    <property type="match status" value="1"/>
</dbReference>
<dbReference type="RefSeq" id="XP_022330507.1">
    <property type="nucleotide sequence ID" value="XM_022474799.1"/>
</dbReference>
<evidence type="ECO:0000256" key="6">
    <source>
        <dbReference type="ARBA" id="ARBA00023242"/>
    </source>
</evidence>
<evidence type="ECO:0000313" key="10">
    <source>
        <dbReference type="RefSeq" id="XP_022330507.1"/>
    </source>
</evidence>
<protein>
    <submittedName>
        <fullName evidence="9 10">Uncharacterized protein LOC111128876 isoform X2</fullName>
    </submittedName>
</protein>
<dbReference type="GO" id="GO:0000978">
    <property type="term" value="F:RNA polymerase II cis-regulatory region sequence-specific DNA binding"/>
    <property type="evidence" value="ECO:0007669"/>
    <property type="project" value="TreeGrafter"/>
</dbReference>
<evidence type="ECO:0000313" key="8">
    <source>
        <dbReference type="Proteomes" id="UP000694844"/>
    </source>
</evidence>
<evidence type="ECO:0000256" key="3">
    <source>
        <dbReference type="ARBA" id="ARBA00023015"/>
    </source>
</evidence>
<evidence type="ECO:0000256" key="4">
    <source>
        <dbReference type="ARBA" id="ARBA00023125"/>
    </source>
</evidence>
<feature type="domain" description="BHLH" evidence="7">
    <location>
        <begin position="166"/>
        <end position="199"/>
    </location>
</feature>
<dbReference type="Pfam" id="PF00010">
    <property type="entry name" value="HLH"/>
    <property type="match status" value="1"/>
</dbReference>
<comment type="subcellular location">
    <subcellularLocation>
        <location evidence="1">Nucleus</location>
    </subcellularLocation>
</comment>
<dbReference type="InterPro" id="IPR036638">
    <property type="entry name" value="HLH_DNA-bd_sf"/>
</dbReference>
<keyword evidence="5" id="KW-0804">Transcription</keyword>
<evidence type="ECO:0000256" key="5">
    <source>
        <dbReference type="ARBA" id="ARBA00023163"/>
    </source>
</evidence>
<reference evidence="9 10" key="1">
    <citation type="submission" date="2025-04" db="UniProtKB">
        <authorList>
            <consortium name="RefSeq"/>
        </authorList>
    </citation>
    <scope>IDENTIFICATION</scope>
    <source>
        <tissue evidence="9 10">Whole sample</tissue>
    </source>
</reference>
<dbReference type="SUPFAM" id="SSF47459">
    <property type="entry name" value="HLH, helix-loop-helix DNA-binding domain"/>
    <property type="match status" value="1"/>
</dbReference>
<dbReference type="AlphaFoldDB" id="A0A8B8DU36"/>
<dbReference type="RefSeq" id="XP_022330506.1">
    <property type="nucleotide sequence ID" value="XM_022474798.1"/>
</dbReference>
<keyword evidence="3" id="KW-0805">Transcription regulation</keyword>
<name>A0A8B8DU36_CRAVI</name>
<keyword evidence="4" id="KW-0238">DNA-binding</keyword>
<keyword evidence="8" id="KW-1185">Reference proteome</keyword>
<dbReference type="PANTHER" id="PTHR45776:SF2">
    <property type="entry name" value="MIP04163P"/>
    <property type="match status" value="1"/>
</dbReference>
<evidence type="ECO:0000256" key="1">
    <source>
        <dbReference type="ARBA" id="ARBA00004123"/>
    </source>
</evidence>
<dbReference type="GO" id="GO:0046983">
    <property type="term" value="F:protein dimerization activity"/>
    <property type="evidence" value="ECO:0007669"/>
    <property type="project" value="InterPro"/>
</dbReference>
<dbReference type="Proteomes" id="UP000694844">
    <property type="component" value="Chromosome 4"/>
</dbReference>
<keyword evidence="6" id="KW-0539">Nucleus</keyword>
<proteinExistence type="inferred from homology"/>
<gene>
    <name evidence="9 10" type="primary">LOC111128876</name>
</gene>
<accession>A0A8B8DU36</accession>
<comment type="similarity">
    <text evidence="2">Belongs to the MiT/TFE family.</text>
</comment>
<dbReference type="GO" id="GO:0005634">
    <property type="term" value="C:nucleus"/>
    <property type="evidence" value="ECO:0007669"/>
    <property type="project" value="UniProtKB-SubCell"/>
</dbReference>
<dbReference type="OrthoDB" id="6242697at2759"/>
<dbReference type="Gene3D" id="4.10.280.10">
    <property type="entry name" value="Helix-loop-helix DNA-binding domain"/>
    <property type="match status" value="1"/>
</dbReference>
<dbReference type="PROSITE" id="PS50888">
    <property type="entry name" value="BHLH"/>
    <property type="match status" value="1"/>
</dbReference>
<dbReference type="InterPro" id="IPR011598">
    <property type="entry name" value="bHLH_dom"/>
</dbReference>
<dbReference type="GO" id="GO:0000981">
    <property type="term" value="F:DNA-binding transcription factor activity, RNA polymerase II-specific"/>
    <property type="evidence" value="ECO:0007669"/>
    <property type="project" value="TreeGrafter"/>
</dbReference>
<sequence length="199" mass="22642">MDTASKRLQAIRRQLLHMDEQYRSGIYEEDKTDTNANTSPEKMQQAASNVNVLSSSTFSSHEQFGATANSVDFSNELGTLDGCCSNIDVDNIPLSEELRTAISNMEDLDDVDDLVGNVISAVQVDASYDTYLENLEHSITSPEKFESTNTMFMSVEEEESWRKSRRRKDNHNIIERRRRYNINDRIKELGSLLPPSVPR</sequence>
<evidence type="ECO:0000256" key="2">
    <source>
        <dbReference type="ARBA" id="ARBA00008289"/>
    </source>
</evidence>